<evidence type="ECO:0000256" key="4">
    <source>
        <dbReference type="ARBA" id="ARBA00024746"/>
    </source>
</evidence>
<dbReference type="InterPro" id="IPR025963">
    <property type="entry name" value="FLgD_Tudor"/>
</dbReference>
<feature type="domain" description="FlgD Tudor-like" evidence="7">
    <location>
        <begin position="87"/>
        <end position="222"/>
    </location>
</feature>
<gene>
    <name evidence="8" type="ORF">FCS21_13255</name>
</gene>
<dbReference type="Proteomes" id="UP000307702">
    <property type="component" value="Unassembled WGS sequence"/>
</dbReference>
<dbReference type="Pfam" id="PF03963">
    <property type="entry name" value="FlgD"/>
    <property type="match status" value="1"/>
</dbReference>
<accession>A0A8H2PLR6</accession>
<dbReference type="Pfam" id="PF13860">
    <property type="entry name" value="FlgD_ig"/>
    <property type="match status" value="1"/>
</dbReference>
<dbReference type="Gene3D" id="2.30.30.910">
    <property type="match status" value="1"/>
</dbReference>
<keyword evidence="3 5" id="KW-1005">Bacterial flagellum biogenesis</keyword>
<organism evidence="8 9">
    <name type="scientific">Colwellia ponticola</name>
    <dbReference type="NCBI Taxonomy" id="2304625"/>
    <lineage>
        <taxon>Bacteria</taxon>
        <taxon>Pseudomonadati</taxon>
        <taxon>Pseudomonadota</taxon>
        <taxon>Gammaproteobacteria</taxon>
        <taxon>Alteromonadales</taxon>
        <taxon>Colwelliaceae</taxon>
        <taxon>Colwellia</taxon>
    </lineage>
</organism>
<comment type="similarity">
    <text evidence="1 5">Belongs to the FlgD family.</text>
</comment>
<evidence type="ECO:0000259" key="6">
    <source>
        <dbReference type="Pfam" id="PF13860"/>
    </source>
</evidence>
<comment type="caution">
    <text evidence="8">The sequence shown here is derived from an EMBL/GenBank/DDBJ whole genome shotgun (WGS) entry which is preliminary data.</text>
</comment>
<dbReference type="AlphaFoldDB" id="A0A8H2PLR6"/>
<evidence type="ECO:0000256" key="2">
    <source>
        <dbReference type="ARBA" id="ARBA00016013"/>
    </source>
</evidence>
<dbReference type="Pfam" id="PF13861">
    <property type="entry name" value="FLgD_tudor"/>
    <property type="match status" value="1"/>
</dbReference>
<protein>
    <recommendedName>
        <fullName evidence="2 5">Basal-body rod modification protein FlgD</fullName>
    </recommendedName>
</protein>
<proteinExistence type="inferred from homology"/>
<evidence type="ECO:0000313" key="8">
    <source>
        <dbReference type="EMBL" id="TMM43092.1"/>
    </source>
</evidence>
<evidence type="ECO:0000256" key="3">
    <source>
        <dbReference type="ARBA" id="ARBA00022795"/>
    </source>
</evidence>
<evidence type="ECO:0000256" key="5">
    <source>
        <dbReference type="RuleBase" id="RU362076"/>
    </source>
</evidence>
<dbReference type="RefSeq" id="WP_138624028.1">
    <property type="nucleotide sequence ID" value="NZ_SZVP01000015.1"/>
</dbReference>
<keyword evidence="8" id="KW-0969">Cilium</keyword>
<evidence type="ECO:0000256" key="1">
    <source>
        <dbReference type="ARBA" id="ARBA00010577"/>
    </source>
</evidence>
<reference evidence="8 9" key="1">
    <citation type="submission" date="2019-05" db="EMBL/GenBank/DDBJ databases">
        <title>Colwellia ponticola sp. nov., isolated from seawater.</title>
        <authorList>
            <person name="Yoon J.-H."/>
        </authorList>
    </citation>
    <scope>NUCLEOTIDE SEQUENCE [LARGE SCALE GENOMIC DNA]</scope>
    <source>
        <strain evidence="8 9">OISW-25</strain>
    </source>
</reference>
<evidence type="ECO:0000259" key="7">
    <source>
        <dbReference type="Pfam" id="PF13861"/>
    </source>
</evidence>
<name>A0A8H2PLR6_9GAMM</name>
<sequence length="228" mass="24230">METIKGTNPLEDLRWQKEKYEIAEQDKGMLTQADFFALLTKELSNQDPTKPVDNNEMISQMTAFSTTDGVQKLNDSFGSFASSMTSSQALQASSLVGRSVLVEDNVFGMSEGENVKGKLVAEKGASNVNIYVENVAGEVIQTVPVGSVGEGEFGFTWNGQTAKGEPAPAGAYRFRVVGLVEGQASELEAMTYRKVDSVTLAGAGGNIVLNLNGGSAMKLADVIEVSEG</sequence>
<comment type="function">
    <text evidence="4 5">Required for flagellar hook formation. May act as a scaffolding protein.</text>
</comment>
<dbReference type="InterPro" id="IPR005648">
    <property type="entry name" value="FlgD"/>
</dbReference>
<evidence type="ECO:0000313" key="9">
    <source>
        <dbReference type="Proteomes" id="UP000307702"/>
    </source>
</evidence>
<keyword evidence="9" id="KW-1185">Reference proteome</keyword>
<keyword evidence="8" id="KW-0282">Flagellum</keyword>
<dbReference type="Gene3D" id="2.60.40.4070">
    <property type="match status" value="1"/>
</dbReference>
<dbReference type="EMBL" id="SZVP01000015">
    <property type="protein sequence ID" value="TMM43092.1"/>
    <property type="molecule type" value="Genomic_DNA"/>
</dbReference>
<feature type="domain" description="FlgD/Vpr Ig-like" evidence="6">
    <location>
        <begin position="111"/>
        <end position="177"/>
    </location>
</feature>
<dbReference type="InterPro" id="IPR025965">
    <property type="entry name" value="FlgD/Vpr_Ig-like"/>
</dbReference>
<keyword evidence="8" id="KW-0966">Cell projection</keyword>
<dbReference type="GO" id="GO:0044781">
    <property type="term" value="P:bacterial-type flagellum organization"/>
    <property type="evidence" value="ECO:0007669"/>
    <property type="project" value="UniProtKB-UniRule"/>
</dbReference>
<dbReference type="OrthoDB" id="9785233at2"/>